<dbReference type="Proteomes" id="UP000414136">
    <property type="component" value="Unassembled WGS sequence"/>
</dbReference>
<dbReference type="RefSeq" id="WP_150626946.1">
    <property type="nucleotide sequence ID" value="NZ_CABPSQ010000010.1"/>
</dbReference>
<evidence type="ECO:0000256" key="2">
    <source>
        <dbReference type="SAM" id="SignalP"/>
    </source>
</evidence>
<accession>A0A5E5AJZ5</accession>
<protein>
    <submittedName>
        <fullName evidence="3">Uncharacterized protein</fullName>
    </submittedName>
</protein>
<evidence type="ECO:0000256" key="1">
    <source>
        <dbReference type="SAM" id="MobiDB-lite"/>
    </source>
</evidence>
<proteinExistence type="predicted"/>
<dbReference type="EMBL" id="CABPSQ010000010">
    <property type="protein sequence ID" value="VVE72390.1"/>
    <property type="molecule type" value="Genomic_DNA"/>
</dbReference>
<sequence length="162" mass="17447">MIKRSMRQMVNALALIVAMTAAVTNASAATASTDTLPPAAPPVTATRIDRHPGEMPPPPTGPRFGDPREHGPMGTPGPGFAAMRTIDEIAHLYRVGGHPESVLPFYRETLSQTRDPVLRHHLREAIAREELKPADTTAAIATLRAQLNEDLAALPPAEAKRR</sequence>
<feature type="signal peptide" evidence="2">
    <location>
        <begin position="1"/>
        <end position="28"/>
    </location>
</feature>
<evidence type="ECO:0000313" key="4">
    <source>
        <dbReference type="Proteomes" id="UP000414136"/>
    </source>
</evidence>
<name>A0A5E5AJZ5_9BURK</name>
<organism evidence="3 4">
    <name type="scientific">Pandoraea captiosa</name>
    <dbReference type="NCBI Taxonomy" id="2508302"/>
    <lineage>
        <taxon>Bacteria</taxon>
        <taxon>Pseudomonadati</taxon>
        <taxon>Pseudomonadota</taxon>
        <taxon>Betaproteobacteria</taxon>
        <taxon>Burkholderiales</taxon>
        <taxon>Burkholderiaceae</taxon>
        <taxon>Pandoraea</taxon>
    </lineage>
</organism>
<dbReference type="OrthoDB" id="9115021at2"/>
<dbReference type="AlphaFoldDB" id="A0A5E5AJZ5"/>
<gene>
    <name evidence="3" type="ORF">PCA31118_04171</name>
</gene>
<feature type="chain" id="PRO_5023002386" evidence="2">
    <location>
        <begin position="29"/>
        <end position="162"/>
    </location>
</feature>
<evidence type="ECO:0000313" key="3">
    <source>
        <dbReference type="EMBL" id="VVE72390.1"/>
    </source>
</evidence>
<reference evidence="3 4" key="1">
    <citation type="submission" date="2019-08" db="EMBL/GenBank/DDBJ databases">
        <authorList>
            <person name="Peeters C."/>
        </authorList>
    </citation>
    <scope>NUCLEOTIDE SEQUENCE [LARGE SCALE GENOMIC DNA]</scope>
    <source>
        <strain evidence="3 4">LMG 31118</strain>
    </source>
</reference>
<feature type="region of interest" description="Disordered" evidence="1">
    <location>
        <begin position="46"/>
        <end position="79"/>
    </location>
</feature>
<keyword evidence="4" id="KW-1185">Reference proteome</keyword>
<keyword evidence="2" id="KW-0732">Signal</keyword>